<feature type="compositionally biased region" description="Basic and acidic residues" evidence="1">
    <location>
        <begin position="81"/>
        <end position="99"/>
    </location>
</feature>
<proteinExistence type="predicted"/>
<keyword evidence="3" id="KW-1185">Reference proteome</keyword>
<evidence type="ECO:0000313" key="2">
    <source>
        <dbReference type="EMBL" id="KAF7724187.1"/>
    </source>
</evidence>
<evidence type="ECO:0000313" key="3">
    <source>
        <dbReference type="Proteomes" id="UP000605846"/>
    </source>
</evidence>
<name>A0A8H7ES10_9FUNG</name>
<dbReference type="Pfam" id="PF16021">
    <property type="entry name" value="PDCD7"/>
    <property type="match status" value="1"/>
</dbReference>
<organism evidence="2 3">
    <name type="scientific">Apophysomyces ossiformis</name>
    <dbReference type="NCBI Taxonomy" id="679940"/>
    <lineage>
        <taxon>Eukaryota</taxon>
        <taxon>Fungi</taxon>
        <taxon>Fungi incertae sedis</taxon>
        <taxon>Mucoromycota</taxon>
        <taxon>Mucoromycotina</taxon>
        <taxon>Mucoromycetes</taxon>
        <taxon>Mucorales</taxon>
        <taxon>Mucorineae</taxon>
        <taxon>Mucoraceae</taxon>
        <taxon>Apophysomyces</taxon>
    </lineage>
</organism>
<evidence type="ECO:0000256" key="1">
    <source>
        <dbReference type="SAM" id="MobiDB-lite"/>
    </source>
</evidence>
<dbReference type="EMBL" id="JABAYA010000127">
    <property type="protein sequence ID" value="KAF7724187.1"/>
    <property type="molecule type" value="Genomic_DNA"/>
</dbReference>
<dbReference type="InterPro" id="IPR031974">
    <property type="entry name" value="PDCD7"/>
</dbReference>
<protein>
    <recommendedName>
        <fullName evidence="4">Programmed cell death protein 7</fullName>
    </recommendedName>
</protein>
<dbReference type="GO" id="GO:0005689">
    <property type="term" value="C:U12-type spliceosomal complex"/>
    <property type="evidence" value="ECO:0007669"/>
    <property type="project" value="TreeGrafter"/>
</dbReference>
<comment type="caution">
    <text evidence="2">The sequence shown here is derived from an EMBL/GenBank/DDBJ whole genome shotgun (WGS) entry which is preliminary data.</text>
</comment>
<reference evidence="2" key="1">
    <citation type="submission" date="2020-01" db="EMBL/GenBank/DDBJ databases">
        <title>Genome Sequencing of Three Apophysomyces-Like Fungal Strains Confirms a Novel Fungal Genus in the Mucoromycota with divergent Burkholderia-like Endosymbiotic Bacteria.</title>
        <authorList>
            <person name="Stajich J.E."/>
            <person name="Macias A.M."/>
            <person name="Carter-House D."/>
            <person name="Lovett B."/>
            <person name="Kasson L.R."/>
            <person name="Berry K."/>
            <person name="Grigoriev I."/>
            <person name="Chang Y."/>
            <person name="Spatafora J."/>
            <person name="Kasson M.T."/>
        </authorList>
    </citation>
    <scope>NUCLEOTIDE SEQUENCE</scope>
    <source>
        <strain evidence="2">NRRL A-21654</strain>
    </source>
</reference>
<dbReference type="AlphaFoldDB" id="A0A8H7ES10"/>
<dbReference type="PANTHER" id="PTHR48190">
    <property type="entry name" value="PROGRAMMED CELL DEATH PROTEIN 7"/>
    <property type="match status" value="1"/>
</dbReference>
<accession>A0A8H7ES10</accession>
<dbReference type="OrthoDB" id="2289628at2759"/>
<feature type="compositionally biased region" description="Basic residues" evidence="1">
    <location>
        <begin position="66"/>
        <end position="80"/>
    </location>
</feature>
<feature type="region of interest" description="Disordered" evidence="1">
    <location>
        <begin position="63"/>
        <end position="104"/>
    </location>
</feature>
<evidence type="ECO:0008006" key="4">
    <source>
        <dbReference type="Google" id="ProtNLM"/>
    </source>
</evidence>
<sequence>MSLTAFRLQLAEAIKTRDRLQDLLNQEGHDSQTLSDMEDRLASFERTVQSLADPDRLKRLQAKQGKLNRHKAWRKRRRQKMQQEQEEKQRKEEEEEKRKAEKARRALAIHLRSGSHKEEDEEKAKVSKAEKEALYLRTRIRDLSRWVQRLTLLRDLRRKRLSAQGHFFPEQDNEFFEKIKAWHAQEEKEEAKRQLEGAKEGWSTTKEEDEAEWFIHPDDHWLTRPLDKRAYRRWTAGNLECLRKNRQAWDQYLVDQDEQAEEIGPESKVPPRWVDPSPPANWIWASYLQE</sequence>
<gene>
    <name evidence="2" type="ORF">EC973_001259</name>
</gene>
<dbReference type="InterPro" id="IPR052831">
    <property type="entry name" value="Apoptosis_promoter"/>
</dbReference>
<dbReference type="Proteomes" id="UP000605846">
    <property type="component" value="Unassembled WGS sequence"/>
</dbReference>
<dbReference type="PANTHER" id="PTHR48190:SF2">
    <property type="entry name" value="PROGRAMMED CELL DEATH PROTEIN 7"/>
    <property type="match status" value="1"/>
</dbReference>